<dbReference type="InterPro" id="IPR058625">
    <property type="entry name" value="MdtA-like_BSH"/>
</dbReference>
<reference evidence="5 6" key="1">
    <citation type="submission" date="2019-01" db="EMBL/GenBank/DDBJ databases">
        <title>Filimonas sp. strain TTM-71.</title>
        <authorList>
            <person name="Chen W.-M."/>
        </authorList>
    </citation>
    <scope>NUCLEOTIDE SEQUENCE [LARGE SCALE GENOMIC DNA]</scope>
    <source>
        <strain evidence="5 6">TTM-71</strain>
    </source>
</reference>
<comment type="similarity">
    <text evidence="1">Belongs to the membrane fusion protein (MFP) (TC 8.A.1) family.</text>
</comment>
<feature type="domain" description="YknX-like C-terminal permuted SH3-like" evidence="4">
    <location>
        <begin position="274"/>
        <end position="342"/>
    </location>
</feature>
<dbReference type="Gene3D" id="2.40.50.100">
    <property type="match status" value="1"/>
</dbReference>
<comment type="caution">
    <text evidence="5">The sequence shown here is derived from an EMBL/GenBank/DDBJ whole genome shotgun (WGS) entry which is preliminary data.</text>
</comment>
<dbReference type="Pfam" id="PF25954">
    <property type="entry name" value="Beta-barrel_RND_2"/>
    <property type="match status" value="1"/>
</dbReference>
<dbReference type="EMBL" id="SDHZ01000004">
    <property type="protein sequence ID" value="RXK81246.1"/>
    <property type="molecule type" value="Genomic_DNA"/>
</dbReference>
<dbReference type="RefSeq" id="WP_129005500.1">
    <property type="nucleotide sequence ID" value="NZ_SDHZ01000004.1"/>
</dbReference>
<keyword evidence="6" id="KW-1185">Reference proteome</keyword>
<gene>
    <name evidence="5" type="ORF">ESB13_20125</name>
</gene>
<evidence type="ECO:0000259" key="2">
    <source>
        <dbReference type="Pfam" id="PF25917"/>
    </source>
</evidence>
<dbReference type="InterPro" id="IPR006143">
    <property type="entry name" value="RND_pump_MFP"/>
</dbReference>
<organism evidence="5 6">
    <name type="scientific">Filimonas effusa</name>
    <dbReference type="NCBI Taxonomy" id="2508721"/>
    <lineage>
        <taxon>Bacteria</taxon>
        <taxon>Pseudomonadati</taxon>
        <taxon>Bacteroidota</taxon>
        <taxon>Chitinophagia</taxon>
        <taxon>Chitinophagales</taxon>
        <taxon>Chitinophagaceae</taxon>
        <taxon>Filimonas</taxon>
    </lineage>
</organism>
<dbReference type="NCBIfam" id="TIGR01730">
    <property type="entry name" value="RND_mfp"/>
    <property type="match status" value="1"/>
</dbReference>
<sequence length="347" mass="37591">MKNKYYSIFPVAVSAFVIAGCGHGNKEIKLNEEVVKVQATAVMLKDKAETLSYSGSIAADNQVTLSFLVPGQVSGVYVQEGQHINSGQLLAALEPTEYRNNMLLTEAGLEQSKDNFARLNLLHQSGSLPERDFIAAKVALAQAEINRNLALKRLNDTKIFAPFSGIISSKQIEKGAAAGPGVNAFSIVKTDQVYAQASITEEDIARIGIGDEVTVTIPALKDSLRGKISIINPEADNASRTFIVKVRLGNSTGKILPGMLSTINVSTRHTISQLSVPAQAIIRDADDIPYVYIVDKNNRAIRKRVRTGKLLSNEVMLLGGIQDKDLVVTEGQNKLHDGQQVTLINRL</sequence>
<feature type="domain" description="Multidrug resistance protein MdtA-like barrel-sandwich hybrid" evidence="2">
    <location>
        <begin position="61"/>
        <end position="188"/>
    </location>
</feature>
<evidence type="ECO:0000313" key="6">
    <source>
        <dbReference type="Proteomes" id="UP000290545"/>
    </source>
</evidence>
<evidence type="ECO:0000313" key="5">
    <source>
        <dbReference type="EMBL" id="RXK81246.1"/>
    </source>
</evidence>
<dbReference type="PANTHER" id="PTHR30469">
    <property type="entry name" value="MULTIDRUG RESISTANCE PROTEIN MDTA"/>
    <property type="match status" value="1"/>
</dbReference>
<name>A0A4Q1D0H3_9BACT</name>
<feature type="domain" description="CusB-like beta-barrel" evidence="3">
    <location>
        <begin position="193"/>
        <end position="267"/>
    </location>
</feature>
<dbReference type="GO" id="GO:1990281">
    <property type="term" value="C:efflux pump complex"/>
    <property type="evidence" value="ECO:0007669"/>
    <property type="project" value="TreeGrafter"/>
</dbReference>
<dbReference type="PROSITE" id="PS51257">
    <property type="entry name" value="PROKAR_LIPOPROTEIN"/>
    <property type="match status" value="1"/>
</dbReference>
<dbReference type="Gene3D" id="2.40.30.170">
    <property type="match status" value="1"/>
</dbReference>
<dbReference type="SUPFAM" id="SSF111369">
    <property type="entry name" value="HlyD-like secretion proteins"/>
    <property type="match status" value="1"/>
</dbReference>
<dbReference type="Proteomes" id="UP000290545">
    <property type="component" value="Unassembled WGS sequence"/>
</dbReference>
<dbReference type="Pfam" id="PF25917">
    <property type="entry name" value="BSH_RND"/>
    <property type="match status" value="1"/>
</dbReference>
<accession>A0A4Q1D0H3</accession>
<dbReference type="GO" id="GO:0015562">
    <property type="term" value="F:efflux transmembrane transporter activity"/>
    <property type="evidence" value="ECO:0007669"/>
    <property type="project" value="TreeGrafter"/>
</dbReference>
<protein>
    <submittedName>
        <fullName evidence="5">Efflux RND transporter periplasmic adaptor subunit</fullName>
    </submittedName>
</protein>
<dbReference type="PANTHER" id="PTHR30469:SF15">
    <property type="entry name" value="HLYD FAMILY OF SECRETION PROTEINS"/>
    <property type="match status" value="1"/>
</dbReference>
<evidence type="ECO:0000259" key="3">
    <source>
        <dbReference type="Pfam" id="PF25954"/>
    </source>
</evidence>
<dbReference type="Gene3D" id="2.40.420.20">
    <property type="match status" value="1"/>
</dbReference>
<dbReference type="OrthoDB" id="9806939at2"/>
<dbReference type="InterPro" id="IPR058637">
    <property type="entry name" value="YknX-like_C"/>
</dbReference>
<proteinExistence type="inferred from homology"/>
<dbReference type="Pfam" id="PF25989">
    <property type="entry name" value="YknX_C"/>
    <property type="match status" value="1"/>
</dbReference>
<evidence type="ECO:0000256" key="1">
    <source>
        <dbReference type="ARBA" id="ARBA00009477"/>
    </source>
</evidence>
<evidence type="ECO:0000259" key="4">
    <source>
        <dbReference type="Pfam" id="PF25989"/>
    </source>
</evidence>
<dbReference type="AlphaFoldDB" id="A0A4Q1D0H3"/>
<dbReference type="InterPro" id="IPR058792">
    <property type="entry name" value="Beta-barrel_RND_2"/>
</dbReference>